<organism evidence="1 2">
    <name type="scientific">Paraliobacillus ryukyuensis</name>
    <dbReference type="NCBI Taxonomy" id="200904"/>
    <lineage>
        <taxon>Bacteria</taxon>
        <taxon>Bacillati</taxon>
        <taxon>Bacillota</taxon>
        <taxon>Bacilli</taxon>
        <taxon>Bacillales</taxon>
        <taxon>Bacillaceae</taxon>
        <taxon>Paraliobacillus</taxon>
    </lineage>
</organism>
<gene>
    <name evidence="1" type="ORF">DES48_11338</name>
</gene>
<comment type="caution">
    <text evidence="1">The sequence shown here is derived from an EMBL/GenBank/DDBJ whole genome shotgun (WGS) entry which is preliminary data.</text>
</comment>
<dbReference type="AlphaFoldDB" id="A0A366DSV5"/>
<protein>
    <submittedName>
        <fullName evidence="1">Uncharacterized protein</fullName>
    </submittedName>
</protein>
<name>A0A366DSV5_9BACI</name>
<evidence type="ECO:0000313" key="1">
    <source>
        <dbReference type="EMBL" id="RBO93172.1"/>
    </source>
</evidence>
<dbReference type="EMBL" id="QNRI01000013">
    <property type="protein sequence ID" value="RBO93172.1"/>
    <property type="molecule type" value="Genomic_DNA"/>
</dbReference>
<dbReference type="Proteomes" id="UP000252254">
    <property type="component" value="Unassembled WGS sequence"/>
</dbReference>
<evidence type="ECO:0000313" key="2">
    <source>
        <dbReference type="Proteomes" id="UP000252254"/>
    </source>
</evidence>
<accession>A0A366DSV5</accession>
<proteinExistence type="predicted"/>
<sequence length="57" mass="6415">MTIEVIILKDQNGPFGTLELGFCKAYEKFLGREGIVKSVISLSWNLRESEAQDSQPK</sequence>
<reference evidence="1 2" key="1">
    <citation type="submission" date="2018-06" db="EMBL/GenBank/DDBJ databases">
        <title>Genomic Encyclopedia of Type Strains, Phase IV (KMG-IV): sequencing the most valuable type-strain genomes for metagenomic binning, comparative biology and taxonomic classification.</title>
        <authorList>
            <person name="Goeker M."/>
        </authorList>
    </citation>
    <scope>NUCLEOTIDE SEQUENCE [LARGE SCALE GENOMIC DNA]</scope>
    <source>
        <strain evidence="1 2">DSM 15140</strain>
    </source>
</reference>
<keyword evidence="2" id="KW-1185">Reference proteome</keyword>